<dbReference type="PROSITE" id="PS00428">
    <property type="entry name" value="FTSW_RODA_SPOVE"/>
    <property type="match status" value="1"/>
</dbReference>
<accession>A0A1G1YEV8</accession>
<keyword evidence="4 22" id="KW-0132">Cell division</keyword>
<feature type="transmembrane region" description="Helical" evidence="21">
    <location>
        <begin position="281"/>
        <end position="298"/>
    </location>
</feature>
<evidence type="ECO:0000256" key="6">
    <source>
        <dbReference type="ARBA" id="ARBA00022679"/>
    </source>
</evidence>
<keyword evidence="5" id="KW-0328">Glycosyltransferase</keyword>
<keyword evidence="11 21" id="KW-0472">Membrane</keyword>
<evidence type="ECO:0000256" key="8">
    <source>
        <dbReference type="ARBA" id="ARBA00022960"/>
    </source>
</evidence>
<evidence type="ECO:0000256" key="10">
    <source>
        <dbReference type="ARBA" id="ARBA00022989"/>
    </source>
</evidence>
<feature type="transmembrane region" description="Helical" evidence="21">
    <location>
        <begin position="79"/>
        <end position="102"/>
    </location>
</feature>
<feature type="transmembrane region" description="Helical" evidence="21">
    <location>
        <begin position="169"/>
        <end position="186"/>
    </location>
</feature>
<dbReference type="GO" id="GO:0005886">
    <property type="term" value="C:plasma membrane"/>
    <property type="evidence" value="ECO:0007669"/>
    <property type="project" value="UniProtKB-SubCell"/>
</dbReference>
<evidence type="ECO:0000256" key="9">
    <source>
        <dbReference type="ARBA" id="ARBA00022984"/>
    </source>
</evidence>
<dbReference type="GO" id="GO:0009252">
    <property type="term" value="P:peptidoglycan biosynthetic process"/>
    <property type="evidence" value="ECO:0007669"/>
    <property type="project" value="UniProtKB-KW"/>
</dbReference>
<evidence type="ECO:0000313" key="23">
    <source>
        <dbReference type="Proteomes" id="UP000177310"/>
    </source>
</evidence>
<evidence type="ECO:0000256" key="5">
    <source>
        <dbReference type="ARBA" id="ARBA00022676"/>
    </source>
</evidence>
<evidence type="ECO:0000256" key="3">
    <source>
        <dbReference type="ARBA" id="ARBA00022475"/>
    </source>
</evidence>
<evidence type="ECO:0000256" key="1">
    <source>
        <dbReference type="ARBA" id="ARBA00004651"/>
    </source>
</evidence>
<dbReference type="EC" id="2.4.99.28" evidence="19"/>
<dbReference type="EMBL" id="MHIL01000037">
    <property type="protein sequence ID" value="OGY50017.1"/>
    <property type="molecule type" value="Genomic_DNA"/>
</dbReference>
<dbReference type="InterPro" id="IPR018365">
    <property type="entry name" value="Cell_cycle_FtsW-rel_CS"/>
</dbReference>
<dbReference type="GO" id="GO:0008955">
    <property type="term" value="F:peptidoglycan glycosyltransferase activity"/>
    <property type="evidence" value="ECO:0007669"/>
    <property type="project" value="UniProtKB-EC"/>
</dbReference>
<evidence type="ECO:0000256" key="4">
    <source>
        <dbReference type="ARBA" id="ARBA00022618"/>
    </source>
</evidence>
<feature type="transmembrane region" description="Helical" evidence="21">
    <location>
        <begin position="145"/>
        <end position="163"/>
    </location>
</feature>
<evidence type="ECO:0000256" key="2">
    <source>
        <dbReference type="ARBA" id="ARBA00004752"/>
    </source>
</evidence>
<feature type="transmembrane region" description="Helical" evidence="21">
    <location>
        <begin position="193"/>
        <end position="213"/>
    </location>
</feature>
<evidence type="ECO:0000256" key="12">
    <source>
        <dbReference type="ARBA" id="ARBA00023306"/>
    </source>
</evidence>
<dbReference type="NCBIfam" id="TIGR02614">
    <property type="entry name" value="ftsW"/>
    <property type="match status" value="1"/>
</dbReference>
<feature type="transmembrane region" description="Helical" evidence="21">
    <location>
        <begin position="12"/>
        <end position="33"/>
    </location>
</feature>
<feature type="transmembrane region" description="Helical" evidence="21">
    <location>
        <begin position="53"/>
        <end position="72"/>
    </location>
</feature>
<evidence type="ECO:0000256" key="19">
    <source>
        <dbReference type="ARBA" id="ARBA00044770"/>
    </source>
</evidence>
<feature type="transmembrane region" description="Helical" evidence="21">
    <location>
        <begin position="108"/>
        <end position="133"/>
    </location>
</feature>
<organism evidence="22 23">
    <name type="scientific">Candidatus Buchananbacteria bacterium RIFCSPHIGHO2_02_FULL_56_16</name>
    <dbReference type="NCBI Taxonomy" id="1797542"/>
    <lineage>
        <taxon>Bacteria</taxon>
        <taxon>Candidatus Buchananiibacteriota</taxon>
    </lineage>
</organism>
<keyword evidence="13" id="KW-0961">Cell wall biogenesis/degradation</keyword>
<dbReference type="GO" id="GO:0071555">
    <property type="term" value="P:cell wall organization"/>
    <property type="evidence" value="ECO:0007669"/>
    <property type="project" value="UniProtKB-KW"/>
</dbReference>
<evidence type="ECO:0000256" key="17">
    <source>
        <dbReference type="ARBA" id="ARBA00041185"/>
    </source>
</evidence>
<proteinExistence type="inferred from homology"/>
<evidence type="ECO:0000256" key="20">
    <source>
        <dbReference type="ARBA" id="ARBA00049902"/>
    </source>
</evidence>
<name>A0A1G1YEV8_9BACT</name>
<evidence type="ECO:0000256" key="14">
    <source>
        <dbReference type="ARBA" id="ARBA00032370"/>
    </source>
</evidence>
<dbReference type="Pfam" id="PF01098">
    <property type="entry name" value="FTSW_RODA_SPOVE"/>
    <property type="match status" value="1"/>
</dbReference>
<reference evidence="22 23" key="1">
    <citation type="journal article" date="2016" name="Nat. Commun.">
        <title>Thousands of microbial genomes shed light on interconnected biogeochemical processes in an aquifer system.</title>
        <authorList>
            <person name="Anantharaman K."/>
            <person name="Brown C.T."/>
            <person name="Hug L.A."/>
            <person name="Sharon I."/>
            <person name="Castelle C.J."/>
            <person name="Probst A.J."/>
            <person name="Thomas B.C."/>
            <person name="Singh A."/>
            <person name="Wilkins M.J."/>
            <person name="Karaoz U."/>
            <person name="Brodie E.L."/>
            <person name="Williams K.H."/>
            <person name="Hubbard S.S."/>
            <person name="Banfield J.F."/>
        </authorList>
    </citation>
    <scope>NUCLEOTIDE SEQUENCE [LARGE SCALE GENOMIC DNA]</scope>
</reference>
<dbReference type="GO" id="GO:0051301">
    <property type="term" value="P:cell division"/>
    <property type="evidence" value="ECO:0007669"/>
    <property type="project" value="UniProtKB-KW"/>
</dbReference>
<feature type="transmembrane region" description="Helical" evidence="21">
    <location>
        <begin position="344"/>
        <end position="365"/>
    </location>
</feature>
<evidence type="ECO:0000256" key="11">
    <source>
        <dbReference type="ARBA" id="ARBA00023136"/>
    </source>
</evidence>
<keyword evidence="3" id="KW-1003">Cell membrane</keyword>
<gene>
    <name evidence="22" type="ORF">A3J59_00025</name>
</gene>
<dbReference type="GO" id="GO:0015648">
    <property type="term" value="F:lipid-linked peptidoglycan transporter activity"/>
    <property type="evidence" value="ECO:0007669"/>
    <property type="project" value="TreeGrafter"/>
</dbReference>
<comment type="pathway">
    <text evidence="2">Cell wall biogenesis; peptidoglycan biosynthesis.</text>
</comment>
<evidence type="ECO:0000256" key="21">
    <source>
        <dbReference type="SAM" id="Phobius"/>
    </source>
</evidence>
<comment type="subcellular location">
    <subcellularLocation>
        <location evidence="1">Cell membrane</location>
        <topology evidence="1">Multi-pass membrane protein</topology>
    </subcellularLocation>
</comment>
<keyword evidence="6" id="KW-0808">Transferase</keyword>
<dbReference type="AlphaFoldDB" id="A0A1G1YEV8"/>
<evidence type="ECO:0000256" key="16">
    <source>
        <dbReference type="ARBA" id="ARBA00038053"/>
    </source>
</evidence>
<dbReference type="STRING" id="1797542.A3J59_00025"/>
<dbReference type="GO" id="GO:0032153">
    <property type="term" value="C:cell division site"/>
    <property type="evidence" value="ECO:0007669"/>
    <property type="project" value="TreeGrafter"/>
</dbReference>
<evidence type="ECO:0000256" key="7">
    <source>
        <dbReference type="ARBA" id="ARBA00022692"/>
    </source>
</evidence>
<feature type="transmembrane region" description="Helical" evidence="21">
    <location>
        <begin position="310"/>
        <end position="332"/>
    </location>
</feature>
<keyword evidence="9" id="KW-0573">Peptidoglycan synthesis</keyword>
<evidence type="ECO:0000256" key="15">
    <source>
        <dbReference type="ARBA" id="ARBA00033270"/>
    </source>
</evidence>
<dbReference type="Proteomes" id="UP000177310">
    <property type="component" value="Unassembled WGS sequence"/>
</dbReference>
<comment type="caution">
    <text evidence="22">The sequence shown here is derived from an EMBL/GenBank/DDBJ whole genome shotgun (WGS) entry which is preliminary data.</text>
</comment>
<evidence type="ECO:0000256" key="13">
    <source>
        <dbReference type="ARBA" id="ARBA00023316"/>
    </source>
</evidence>
<evidence type="ECO:0000256" key="18">
    <source>
        <dbReference type="ARBA" id="ARBA00041418"/>
    </source>
</evidence>
<protein>
    <recommendedName>
        <fullName evidence="17">Probable peptidoglycan glycosyltransferase FtsW</fullName>
        <ecNumber evidence="19">2.4.99.28</ecNumber>
    </recommendedName>
    <alternativeName>
        <fullName evidence="18">Cell division protein FtsW</fullName>
    </alternativeName>
    <alternativeName>
        <fullName evidence="15">Cell wall polymerase</fullName>
    </alternativeName>
    <alternativeName>
        <fullName evidence="14">Peptidoglycan polymerase</fullName>
    </alternativeName>
</protein>
<sequence>MSAQTASRGRVDYLLVSLITVLTIGGLIVLSSASNQESFRRYQDTYYLFRHQLLFGLLPGLVLLVAFSRISYQKMERYAIWFLIAALVLLVLVFIPGLGMTYGRARSWVRIAGVSFQPTEMVKLLLILFLAAWFSQRGKEMTRDFWNGLIPFILILSVISLPIILQPDIGTLAVVVAIALVMYFVAGGRPRHLAGLFVAGVGLLGLLIAQAPYRAARLMTFLHPEFDPEGIGYHINQAFLAIGSGGWFGLGLGQSRQKLAYLPEVIGDSIFAIVAEELGFIVSGLLIAVFLTLLLRGFKLAQQTQSDYGRYLAVGISTWFASQAFFNIGAMVGLLPLTGIPLPFISYGGTALTSTLAAGGILISISRRS</sequence>
<keyword evidence="12" id="KW-0131">Cell cycle</keyword>
<dbReference type="GO" id="GO:0008360">
    <property type="term" value="P:regulation of cell shape"/>
    <property type="evidence" value="ECO:0007669"/>
    <property type="project" value="UniProtKB-KW"/>
</dbReference>
<comment type="similarity">
    <text evidence="16">Belongs to the SEDS family. FtsW subfamily.</text>
</comment>
<dbReference type="InterPro" id="IPR001182">
    <property type="entry name" value="FtsW/RodA"/>
</dbReference>
<dbReference type="InterPro" id="IPR013437">
    <property type="entry name" value="FtsW"/>
</dbReference>
<evidence type="ECO:0000313" key="22">
    <source>
        <dbReference type="EMBL" id="OGY50017.1"/>
    </source>
</evidence>
<comment type="catalytic activity">
    <reaction evidence="20">
        <text>[GlcNAc-(1-&gt;4)-Mur2Ac(oyl-L-Ala-gamma-D-Glu-L-Lys-D-Ala-D-Ala)](n)-di-trans,octa-cis-undecaprenyl diphosphate + beta-D-GlcNAc-(1-&gt;4)-Mur2Ac(oyl-L-Ala-gamma-D-Glu-L-Lys-D-Ala-D-Ala)-di-trans,octa-cis-undecaprenyl diphosphate = [GlcNAc-(1-&gt;4)-Mur2Ac(oyl-L-Ala-gamma-D-Glu-L-Lys-D-Ala-D-Ala)](n+1)-di-trans,octa-cis-undecaprenyl diphosphate + di-trans,octa-cis-undecaprenyl diphosphate + H(+)</text>
        <dbReference type="Rhea" id="RHEA:23708"/>
        <dbReference type="Rhea" id="RHEA-COMP:9602"/>
        <dbReference type="Rhea" id="RHEA-COMP:9603"/>
        <dbReference type="ChEBI" id="CHEBI:15378"/>
        <dbReference type="ChEBI" id="CHEBI:58405"/>
        <dbReference type="ChEBI" id="CHEBI:60033"/>
        <dbReference type="ChEBI" id="CHEBI:78435"/>
        <dbReference type="EC" id="2.4.99.28"/>
    </reaction>
</comment>
<keyword evidence="10 21" id="KW-1133">Transmembrane helix</keyword>
<dbReference type="PANTHER" id="PTHR30474:SF2">
    <property type="entry name" value="PEPTIDOGLYCAN GLYCOSYLTRANSFERASE FTSW-RELATED"/>
    <property type="match status" value="1"/>
</dbReference>
<dbReference type="PANTHER" id="PTHR30474">
    <property type="entry name" value="CELL CYCLE PROTEIN"/>
    <property type="match status" value="1"/>
</dbReference>
<keyword evidence="8" id="KW-0133">Cell shape</keyword>
<keyword evidence="7 21" id="KW-0812">Transmembrane</keyword>